<dbReference type="Gene3D" id="3.40.800.20">
    <property type="entry name" value="Histone deacetylase domain"/>
    <property type="match status" value="1"/>
</dbReference>
<proteinExistence type="inferred from homology"/>
<dbReference type="AlphaFoldDB" id="A0A9P8A6Z2"/>
<evidence type="ECO:0000256" key="3">
    <source>
        <dbReference type="ARBA" id="ARBA00022723"/>
    </source>
</evidence>
<name>A0A9P8A6Z2_MORAP</name>
<feature type="domain" description="Histone deacetylase" evidence="6">
    <location>
        <begin position="88"/>
        <end position="424"/>
    </location>
</feature>
<dbReference type="PANTHER" id="PTHR10625:SF17">
    <property type="entry name" value="HISTONE DEACETYLASE 8"/>
    <property type="match status" value="1"/>
</dbReference>
<dbReference type="InterPro" id="IPR037138">
    <property type="entry name" value="His_deacetylse_dom_sf"/>
</dbReference>
<dbReference type="PANTHER" id="PTHR10625">
    <property type="entry name" value="HISTONE DEACETYLASE HDAC1-RELATED"/>
    <property type="match status" value="1"/>
</dbReference>
<organism evidence="7 8">
    <name type="scientific">Mortierella alpina</name>
    <name type="common">Oleaginous fungus</name>
    <name type="synonym">Mortierella renispora</name>
    <dbReference type="NCBI Taxonomy" id="64518"/>
    <lineage>
        <taxon>Eukaryota</taxon>
        <taxon>Fungi</taxon>
        <taxon>Fungi incertae sedis</taxon>
        <taxon>Mucoromycota</taxon>
        <taxon>Mortierellomycotina</taxon>
        <taxon>Mortierellomycetes</taxon>
        <taxon>Mortierellales</taxon>
        <taxon>Mortierellaceae</taxon>
        <taxon>Mortierella</taxon>
    </lineage>
</organism>
<evidence type="ECO:0000256" key="2">
    <source>
        <dbReference type="ARBA" id="ARBA00005947"/>
    </source>
</evidence>
<keyword evidence="3" id="KW-0479">Metal-binding</keyword>
<dbReference type="Pfam" id="PF00850">
    <property type="entry name" value="Hist_deacetyl"/>
    <property type="match status" value="1"/>
</dbReference>
<dbReference type="InterPro" id="IPR023801">
    <property type="entry name" value="His_deacetylse_dom"/>
</dbReference>
<dbReference type="GO" id="GO:0046872">
    <property type="term" value="F:metal ion binding"/>
    <property type="evidence" value="ECO:0007669"/>
    <property type="project" value="UniProtKB-KW"/>
</dbReference>
<accession>A0A9P8A6Z2</accession>
<sequence length="436" mass="48488">MQKKRARANRVLASLALGHKAVLHARPPRPRCTERKTGHAAFFPRLHFHSLHIMTLTPFPMKVFTSPLCTSMHNPAFEFLSGAETHYYESPNRREAILSYLEEHPDSFEITEHVEDFGYDPIKRVHKQDFLDYLETAYEEWILEGGHPNGVLPGTIPHYKVARLGRLKAANCLAKSGEYCFDMSAVITKDTFKAAWNAAQVTLTATKELVRVGDDYKKSLADGTVQVASQPPGIYALVRPPGHHAQSDVCGGYCFLNNIAIATQWLIDQPDLKGKHGGPKKIAILDIDFHHGNGTQEIFYTTSNPLYTSLHSVDDYPYFTGSDQECGEGDGLGFNINIPLHGATTDDEYLEKFEKLIRDHVIPYDADYILVSLGVDTYKDDPIAGFLLTSEAYPRMGKAIREIGLPTLFVQEGGYCIEKLGLNVGGILQGFMGKGA</sequence>
<dbReference type="Proteomes" id="UP000717515">
    <property type="component" value="Unassembled WGS sequence"/>
</dbReference>
<dbReference type="SUPFAM" id="SSF52768">
    <property type="entry name" value="Arginase/deacetylase"/>
    <property type="match status" value="1"/>
</dbReference>
<reference evidence="7" key="1">
    <citation type="submission" date="2021-07" db="EMBL/GenBank/DDBJ databases">
        <title>Draft genome of Mortierella alpina, strain LL118, isolated from an aspen leaf litter sample.</title>
        <authorList>
            <person name="Yang S."/>
            <person name="Vinatzer B.A."/>
        </authorList>
    </citation>
    <scope>NUCLEOTIDE SEQUENCE</scope>
    <source>
        <strain evidence="7">LL118</strain>
    </source>
</reference>
<dbReference type="InterPro" id="IPR023696">
    <property type="entry name" value="Ureohydrolase_dom_sf"/>
</dbReference>
<evidence type="ECO:0000256" key="4">
    <source>
        <dbReference type="ARBA" id="ARBA00022801"/>
    </source>
</evidence>
<protein>
    <recommendedName>
        <fullName evidence="6">Histone deacetylase domain-containing protein</fullName>
    </recommendedName>
</protein>
<gene>
    <name evidence="7" type="ORF">KVV02_003226</name>
</gene>
<dbReference type="GO" id="GO:0016787">
    <property type="term" value="F:hydrolase activity"/>
    <property type="evidence" value="ECO:0007669"/>
    <property type="project" value="UniProtKB-KW"/>
</dbReference>
<evidence type="ECO:0000256" key="1">
    <source>
        <dbReference type="ARBA" id="ARBA00001947"/>
    </source>
</evidence>
<keyword evidence="5" id="KW-0862">Zinc</keyword>
<dbReference type="GO" id="GO:0040029">
    <property type="term" value="P:epigenetic regulation of gene expression"/>
    <property type="evidence" value="ECO:0007669"/>
    <property type="project" value="TreeGrafter"/>
</dbReference>
<dbReference type="CDD" id="cd10001">
    <property type="entry name" value="HDAC_classII_APAH"/>
    <property type="match status" value="1"/>
</dbReference>
<evidence type="ECO:0000313" key="7">
    <source>
        <dbReference type="EMBL" id="KAG9323955.1"/>
    </source>
</evidence>
<comment type="cofactor">
    <cofactor evidence="1">
        <name>Zn(2+)</name>
        <dbReference type="ChEBI" id="CHEBI:29105"/>
    </cofactor>
</comment>
<dbReference type="PRINTS" id="PR01270">
    <property type="entry name" value="HDASUPER"/>
</dbReference>
<dbReference type="GO" id="GO:0004407">
    <property type="term" value="F:histone deacetylase activity"/>
    <property type="evidence" value="ECO:0007669"/>
    <property type="project" value="TreeGrafter"/>
</dbReference>
<comment type="similarity">
    <text evidence="2">Belongs to the histone deacetylase family.</text>
</comment>
<evidence type="ECO:0000259" key="6">
    <source>
        <dbReference type="Pfam" id="PF00850"/>
    </source>
</evidence>
<dbReference type="InterPro" id="IPR000286">
    <property type="entry name" value="HDACs"/>
</dbReference>
<comment type="caution">
    <text evidence="7">The sequence shown here is derived from an EMBL/GenBank/DDBJ whole genome shotgun (WGS) entry which is preliminary data.</text>
</comment>
<evidence type="ECO:0000256" key="5">
    <source>
        <dbReference type="ARBA" id="ARBA00022833"/>
    </source>
</evidence>
<keyword evidence="4" id="KW-0378">Hydrolase</keyword>
<dbReference type="EMBL" id="JAIFTL010000082">
    <property type="protein sequence ID" value="KAG9323955.1"/>
    <property type="molecule type" value="Genomic_DNA"/>
</dbReference>
<evidence type="ECO:0000313" key="8">
    <source>
        <dbReference type="Proteomes" id="UP000717515"/>
    </source>
</evidence>